<dbReference type="GO" id="GO:0005737">
    <property type="term" value="C:cytoplasm"/>
    <property type="evidence" value="ECO:0007669"/>
    <property type="project" value="TreeGrafter"/>
</dbReference>
<dbReference type="CDD" id="cd02947">
    <property type="entry name" value="TRX_family"/>
    <property type="match status" value="1"/>
</dbReference>
<dbReference type="Proteomes" id="UP000321440">
    <property type="component" value="Unassembled WGS sequence"/>
</dbReference>
<dbReference type="RefSeq" id="WP_146816597.1">
    <property type="nucleotide sequence ID" value="NZ_BJYA01000012.1"/>
</dbReference>
<evidence type="ECO:0000313" key="6">
    <source>
        <dbReference type="Proteomes" id="UP000321440"/>
    </source>
</evidence>
<evidence type="ECO:0000259" key="4">
    <source>
        <dbReference type="PROSITE" id="PS51352"/>
    </source>
</evidence>
<dbReference type="PROSITE" id="PS51352">
    <property type="entry name" value="THIOREDOXIN_2"/>
    <property type="match status" value="1"/>
</dbReference>
<gene>
    <name evidence="5" type="ORF">AHA02nite_18740</name>
</gene>
<dbReference type="GO" id="GO:0015035">
    <property type="term" value="F:protein-disulfide reductase activity"/>
    <property type="evidence" value="ECO:0007669"/>
    <property type="project" value="TreeGrafter"/>
</dbReference>
<accession>A0A511W708</accession>
<dbReference type="InterPro" id="IPR036249">
    <property type="entry name" value="Thioredoxin-like_sf"/>
</dbReference>
<name>A0A511W708_9BACI</name>
<reference evidence="5 6" key="1">
    <citation type="submission" date="2019-07" db="EMBL/GenBank/DDBJ databases">
        <title>Whole genome shotgun sequence of Alkalibacillus haloalkaliphilus NBRC 103110.</title>
        <authorList>
            <person name="Hosoyama A."/>
            <person name="Uohara A."/>
            <person name="Ohji S."/>
            <person name="Ichikawa N."/>
        </authorList>
    </citation>
    <scope>NUCLEOTIDE SEQUENCE [LARGE SCALE GENOMIC DNA]</scope>
    <source>
        <strain evidence="5 6">NBRC 103110</strain>
    </source>
</reference>
<dbReference type="AlphaFoldDB" id="A0A511W708"/>
<proteinExistence type="inferred from homology"/>
<dbReference type="SUPFAM" id="SSF52833">
    <property type="entry name" value="Thioredoxin-like"/>
    <property type="match status" value="1"/>
</dbReference>
<feature type="domain" description="Thioredoxin" evidence="4">
    <location>
        <begin position="20"/>
        <end position="137"/>
    </location>
</feature>
<dbReference type="Gene3D" id="3.40.30.10">
    <property type="entry name" value="Glutaredoxin"/>
    <property type="match status" value="1"/>
</dbReference>
<evidence type="ECO:0000256" key="3">
    <source>
        <dbReference type="ARBA" id="ARBA00023284"/>
    </source>
</evidence>
<evidence type="ECO:0000256" key="2">
    <source>
        <dbReference type="ARBA" id="ARBA00023157"/>
    </source>
</evidence>
<keyword evidence="6" id="KW-1185">Reference proteome</keyword>
<keyword evidence="2" id="KW-1015">Disulfide bond</keyword>
<evidence type="ECO:0000313" key="5">
    <source>
        <dbReference type="EMBL" id="GEN46098.1"/>
    </source>
</evidence>
<dbReference type="PANTHER" id="PTHR45663">
    <property type="entry name" value="GEO12009P1"/>
    <property type="match status" value="1"/>
</dbReference>
<sequence>MKKLLIFGGVIVVLFIALILLVDASSEDVTDDPLHDNEVTPGELETKLEEEDQVTVYFHSPECQYCLETTPVLVPLAEDMDVDLVLYNLLEHEQGWHNYGLESTPTVVHYENGEEVNRIVGAAPEEEFEAFLNHYALD</sequence>
<dbReference type="InterPro" id="IPR013766">
    <property type="entry name" value="Thioredoxin_domain"/>
</dbReference>
<dbReference type="Pfam" id="PF00085">
    <property type="entry name" value="Thioredoxin"/>
    <property type="match status" value="1"/>
</dbReference>
<keyword evidence="3" id="KW-0676">Redox-active center</keyword>
<comment type="similarity">
    <text evidence="1">Belongs to the thioredoxin family.</text>
</comment>
<dbReference type="PANTHER" id="PTHR45663:SF11">
    <property type="entry name" value="GEO12009P1"/>
    <property type="match status" value="1"/>
</dbReference>
<evidence type="ECO:0000256" key="1">
    <source>
        <dbReference type="ARBA" id="ARBA00008987"/>
    </source>
</evidence>
<comment type="caution">
    <text evidence="5">The sequence shown here is derived from an EMBL/GenBank/DDBJ whole genome shotgun (WGS) entry which is preliminary data.</text>
</comment>
<organism evidence="5 6">
    <name type="scientific">Alkalibacillus haloalkaliphilus</name>
    <dbReference type="NCBI Taxonomy" id="94136"/>
    <lineage>
        <taxon>Bacteria</taxon>
        <taxon>Bacillati</taxon>
        <taxon>Bacillota</taxon>
        <taxon>Bacilli</taxon>
        <taxon>Bacillales</taxon>
        <taxon>Bacillaceae</taxon>
        <taxon>Alkalibacillus</taxon>
    </lineage>
</organism>
<dbReference type="EMBL" id="BJYA01000012">
    <property type="protein sequence ID" value="GEN46098.1"/>
    <property type="molecule type" value="Genomic_DNA"/>
</dbReference>
<dbReference type="OrthoDB" id="32134at2"/>
<protein>
    <submittedName>
        <fullName evidence="5">Thioredoxin</fullName>
    </submittedName>
</protein>